<keyword evidence="2" id="KW-0472">Membrane</keyword>
<feature type="compositionally biased region" description="Basic and acidic residues" evidence="1">
    <location>
        <begin position="1"/>
        <end position="19"/>
    </location>
</feature>
<name>A0ABU8ELY9_9BACL</name>
<evidence type="ECO:0000313" key="4">
    <source>
        <dbReference type="Proteomes" id="UP001387110"/>
    </source>
</evidence>
<protein>
    <submittedName>
        <fullName evidence="3">Uncharacterized protein</fullName>
    </submittedName>
</protein>
<organism evidence="3 4">
    <name type="scientific">Exiguobacterium indicum</name>
    <dbReference type="NCBI Taxonomy" id="296995"/>
    <lineage>
        <taxon>Bacteria</taxon>
        <taxon>Bacillati</taxon>
        <taxon>Bacillota</taxon>
        <taxon>Bacilli</taxon>
        <taxon>Bacillales</taxon>
        <taxon>Bacillales Family XII. Incertae Sedis</taxon>
        <taxon>Exiguobacterium</taxon>
    </lineage>
</organism>
<keyword evidence="4" id="KW-1185">Reference proteome</keyword>
<gene>
    <name evidence="3" type="ORF">SZL87_16050</name>
</gene>
<keyword evidence="2" id="KW-1133">Transmembrane helix</keyword>
<comment type="caution">
    <text evidence="3">The sequence shown here is derived from an EMBL/GenBank/DDBJ whole genome shotgun (WGS) entry which is preliminary data.</text>
</comment>
<dbReference type="EMBL" id="JBAWKY010000007">
    <property type="protein sequence ID" value="MEI4463940.1"/>
    <property type="molecule type" value="Genomic_DNA"/>
</dbReference>
<proteinExistence type="predicted"/>
<dbReference type="Proteomes" id="UP001387110">
    <property type="component" value="Unassembled WGS sequence"/>
</dbReference>
<evidence type="ECO:0000256" key="2">
    <source>
        <dbReference type="SAM" id="Phobius"/>
    </source>
</evidence>
<reference evidence="3 4" key="1">
    <citation type="submission" date="2023-12" db="EMBL/GenBank/DDBJ databases">
        <authorList>
            <person name="Easwaran N."/>
            <person name="Lazarus H.P.S."/>
        </authorList>
    </citation>
    <scope>NUCLEOTIDE SEQUENCE [LARGE SCALE GENOMIC DNA]</scope>
    <source>
        <strain evidence="3 4">VIT-2023</strain>
    </source>
</reference>
<evidence type="ECO:0000313" key="3">
    <source>
        <dbReference type="EMBL" id="MEI4463940.1"/>
    </source>
</evidence>
<feature type="transmembrane region" description="Helical" evidence="2">
    <location>
        <begin position="38"/>
        <end position="57"/>
    </location>
</feature>
<evidence type="ECO:0000256" key="1">
    <source>
        <dbReference type="SAM" id="MobiDB-lite"/>
    </source>
</evidence>
<dbReference type="RefSeq" id="WP_156501836.1">
    <property type="nucleotide sequence ID" value="NZ_JAWVNY010000001.1"/>
</dbReference>
<sequence>MSRFKQEKKQPLDHLRDGVDQGLGSAVPRGQNDGMRGLEMLAVLVVLGGGYLLYQWFF</sequence>
<feature type="region of interest" description="Disordered" evidence="1">
    <location>
        <begin position="1"/>
        <end position="28"/>
    </location>
</feature>
<keyword evidence="2" id="KW-0812">Transmembrane</keyword>
<accession>A0ABU8ELY9</accession>
<dbReference type="GeneID" id="90839130"/>